<dbReference type="Proteomes" id="UP000033608">
    <property type="component" value="Unassembled WGS sequence"/>
</dbReference>
<name>A0A0F5L1F0_9HYPH</name>
<sequence length="167" mass="18745">MASRLVPRRSSFWFAMEAVEMSEQSKFLMTDRDYAILRGISLHRPTGQRGYYALLRHKLTAAVIVPPDDLDPDVVTMNSMVRYRLSEGRPLEHRLVIGPAREVIGQTVSLRSIHGLALLGMRDDQAFEFVLDDMPLASVRVETVMFQPEADAEIVAQGRARSGAALF</sequence>
<proteinExistence type="predicted"/>
<accession>A0A0F5L1F0</accession>
<dbReference type="Gene3D" id="3.10.50.30">
    <property type="entry name" value="Transcription elongation factor, GreA/GreB, C-terminal domain"/>
    <property type="match status" value="1"/>
</dbReference>
<dbReference type="EMBL" id="LAJF01000156">
    <property type="protein sequence ID" value="KKB76188.1"/>
    <property type="molecule type" value="Genomic_DNA"/>
</dbReference>
<gene>
    <name evidence="1" type="ORF">VW29_20805</name>
</gene>
<dbReference type="GO" id="GO:0003677">
    <property type="term" value="F:DNA binding"/>
    <property type="evidence" value="ECO:0007669"/>
    <property type="project" value="InterPro"/>
</dbReference>
<evidence type="ECO:0000313" key="2">
    <source>
        <dbReference type="Proteomes" id="UP000033608"/>
    </source>
</evidence>
<protein>
    <recommendedName>
        <fullName evidence="3">Regulator of nucleoside diphosphate kinase</fullName>
    </recommendedName>
</protein>
<dbReference type="PATRIC" id="fig|1121477.3.peg.947"/>
<dbReference type="GO" id="GO:0032784">
    <property type="term" value="P:regulation of DNA-templated transcription elongation"/>
    <property type="evidence" value="ECO:0007669"/>
    <property type="project" value="InterPro"/>
</dbReference>
<evidence type="ECO:0008006" key="3">
    <source>
        <dbReference type="Google" id="ProtNLM"/>
    </source>
</evidence>
<keyword evidence="2" id="KW-1185">Reference proteome</keyword>
<organism evidence="1 2">
    <name type="scientific">Devosia limi DSM 17137</name>
    <dbReference type="NCBI Taxonomy" id="1121477"/>
    <lineage>
        <taxon>Bacteria</taxon>
        <taxon>Pseudomonadati</taxon>
        <taxon>Pseudomonadota</taxon>
        <taxon>Alphaproteobacteria</taxon>
        <taxon>Hyphomicrobiales</taxon>
        <taxon>Devosiaceae</taxon>
        <taxon>Devosia</taxon>
    </lineage>
</organism>
<evidence type="ECO:0000313" key="1">
    <source>
        <dbReference type="EMBL" id="KKB76188.1"/>
    </source>
</evidence>
<dbReference type="InterPro" id="IPR036953">
    <property type="entry name" value="GreA/GreB_C_sf"/>
</dbReference>
<reference evidence="1 2" key="1">
    <citation type="submission" date="2015-03" db="EMBL/GenBank/DDBJ databases">
        <authorList>
            <person name="Hassan Y.I."/>
            <person name="Lepp D."/>
            <person name="Zhou T."/>
        </authorList>
    </citation>
    <scope>NUCLEOTIDE SEQUENCE [LARGE SCALE GENOMIC DNA]</scope>
    <source>
        <strain evidence="1 2">DSM 17137</strain>
    </source>
</reference>
<comment type="caution">
    <text evidence="1">The sequence shown here is derived from an EMBL/GenBank/DDBJ whole genome shotgun (WGS) entry which is preliminary data.</text>
</comment>
<dbReference type="STRING" id="1121477.SAMN02745223_02026"/>
<dbReference type="AlphaFoldDB" id="A0A0F5L1F0"/>